<dbReference type="PROSITE" id="PS50042">
    <property type="entry name" value="CNMP_BINDING_3"/>
    <property type="match status" value="1"/>
</dbReference>
<reference evidence="2 3" key="1">
    <citation type="submission" date="2017-10" db="EMBL/GenBank/DDBJ databases">
        <title>Novel microbial diversity and functional potential in the marine mammal oral microbiome.</title>
        <authorList>
            <person name="Dudek N.K."/>
            <person name="Sun C.L."/>
            <person name="Burstein D."/>
            <person name="Kantor R.S."/>
            <person name="Aliaga Goltsman D.S."/>
            <person name="Bik E.M."/>
            <person name="Thomas B.C."/>
            <person name="Banfield J.F."/>
            <person name="Relman D.A."/>
        </authorList>
    </citation>
    <scope>NUCLEOTIDE SEQUENCE [LARGE SCALE GENOMIC DNA]</scope>
    <source>
        <strain evidence="2">DOLJORAL78_50_517</strain>
    </source>
</reference>
<dbReference type="PANTHER" id="PTHR24567">
    <property type="entry name" value="CRP FAMILY TRANSCRIPTIONAL REGULATORY PROTEIN"/>
    <property type="match status" value="1"/>
</dbReference>
<dbReference type="SUPFAM" id="SSF51206">
    <property type="entry name" value="cAMP-binding domain-like"/>
    <property type="match status" value="1"/>
</dbReference>
<accession>A0A2G6PGL1</accession>
<dbReference type="InterPro" id="IPR018490">
    <property type="entry name" value="cNMP-bd_dom_sf"/>
</dbReference>
<dbReference type="GO" id="GO:0005829">
    <property type="term" value="C:cytosol"/>
    <property type="evidence" value="ECO:0007669"/>
    <property type="project" value="TreeGrafter"/>
</dbReference>
<evidence type="ECO:0000313" key="3">
    <source>
        <dbReference type="Proteomes" id="UP000229278"/>
    </source>
</evidence>
<dbReference type="InterPro" id="IPR014710">
    <property type="entry name" value="RmlC-like_jellyroll"/>
</dbReference>
<comment type="caution">
    <text evidence="2">The sequence shown here is derived from an EMBL/GenBank/DDBJ whole genome shotgun (WGS) entry which is preliminary data.</text>
</comment>
<dbReference type="PROSITE" id="PS00889">
    <property type="entry name" value="CNMP_BINDING_2"/>
    <property type="match status" value="1"/>
</dbReference>
<feature type="domain" description="Cyclic nucleotide-binding" evidence="1">
    <location>
        <begin position="1"/>
        <end position="96"/>
    </location>
</feature>
<sequence length="121" mass="13702">MQDQDLFKHFEDNQFFAAGQIIFREGETGEVFYLVAEGEVDISTGHHQLETVGPGGILGELALIDKKPRSATVTARTDCLLTVIDREHFLALIQRTPLFALQVMRVMADRLRRTTDQLRSK</sequence>
<dbReference type="Pfam" id="PF00027">
    <property type="entry name" value="cNMP_binding"/>
    <property type="match status" value="1"/>
</dbReference>
<name>A0A2G6PGL1_9GAMM</name>
<protein>
    <submittedName>
        <fullName evidence="2">Cyclic nucleotide-binding protein</fullName>
    </submittedName>
</protein>
<organism evidence="2 3">
    <name type="scientific">Candidatus Contendibacter odensensis</name>
    <dbReference type="NCBI Taxonomy" id="1400860"/>
    <lineage>
        <taxon>Bacteria</taxon>
        <taxon>Pseudomonadati</taxon>
        <taxon>Pseudomonadota</taxon>
        <taxon>Gammaproteobacteria</taxon>
        <taxon>Candidatus Competibacteraceae</taxon>
        <taxon>Candidatus Contendibacter</taxon>
    </lineage>
</organism>
<dbReference type="InterPro" id="IPR000595">
    <property type="entry name" value="cNMP-bd_dom"/>
</dbReference>
<dbReference type="InterPro" id="IPR050397">
    <property type="entry name" value="Env_Response_Regulators"/>
</dbReference>
<dbReference type="Proteomes" id="UP000229278">
    <property type="component" value="Unassembled WGS sequence"/>
</dbReference>
<proteinExistence type="predicted"/>
<evidence type="ECO:0000313" key="2">
    <source>
        <dbReference type="EMBL" id="PIE83696.1"/>
    </source>
</evidence>
<dbReference type="InterPro" id="IPR018488">
    <property type="entry name" value="cNMP-bd_CS"/>
</dbReference>
<dbReference type="SMART" id="SM00100">
    <property type="entry name" value="cNMP"/>
    <property type="match status" value="1"/>
</dbReference>
<evidence type="ECO:0000259" key="1">
    <source>
        <dbReference type="PROSITE" id="PS50042"/>
    </source>
</evidence>
<dbReference type="GO" id="GO:0003700">
    <property type="term" value="F:DNA-binding transcription factor activity"/>
    <property type="evidence" value="ECO:0007669"/>
    <property type="project" value="TreeGrafter"/>
</dbReference>
<dbReference type="EMBL" id="PDTV01000002">
    <property type="protein sequence ID" value="PIE83696.1"/>
    <property type="molecule type" value="Genomic_DNA"/>
</dbReference>
<gene>
    <name evidence="2" type="ORF">CSA09_00150</name>
</gene>
<dbReference type="PANTHER" id="PTHR24567:SF74">
    <property type="entry name" value="HTH-TYPE TRANSCRIPTIONAL REGULATOR ARCR"/>
    <property type="match status" value="1"/>
</dbReference>
<dbReference type="Gene3D" id="2.60.120.10">
    <property type="entry name" value="Jelly Rolls"/>
    <property type="match status" value="1"/>
</dbReference>
<dbReference type="AlphaFoldDB" id="A0A2G6PGL1"/>
<dbReference type="PRINTS" id="PR00103">
    <property type="entry name" value="CAMPKINASE"/>
</dbReference>
<dbReference type="CDD" id="cd00038">
    <property type="entry name" value="CAP_ED"/>
    <property type="match status" value="1"/>
</dbReference>